<dbReference type="AlphaFoldDB" id="A0A1W6K714"/>
<evidence type="ECO:0000313" key="2">
    <source>
        <dbReference type="EMBL" id="ARM83197.1"/>
    </source>
</evidence>
<organism evidence="2 3">
    <name type="scientific">Marinobacter salarius</name>
    <dbReference type="NCBI Taxonomy" id="1420917"/>
    <lineage>
        <taxon>Bacteria</taxon>
        <taxon>Pseudomonadati</taxon>
        <taxon>Pseudomonadota</taxon>
        <taxon>Gammaproteobacteria</taxon>
        <taxon>Pseudomonadales</taxon>
        <taxon>Marinobacteraceae</taxon>
        <taxon>Marinobacter</taxon>
    </lineage>
</organism>
<accession>A0A1W6K714</accession>
<evidence type="ECO:0000256" key="1">
    <source>
        <dbReference type="SAM" id="MobiDB-lite"/>
    </source>
</evidence>
<feature type="region of interest" description="Disordered" evidence="1">
    <location>
        <begin position="15"/>
        <end position="35"/>
    </location>
</feature>
<dbReference type="Proteomes" id="UP000193100">
    <property type="component" value="Chromosome"/>
</dbReference>
<evidence type="ECO:0000313" key="3">
    <source>
        <dbReference type="Proteomes" id="UP000193100"/>
    </source>
</evidence>
<gene>
    <name evidence="2" type="ORF">MARSALSMR5_01103</name>
</gene>
<protein>
    <submittedName>
        <fullName evidence="2">Uncharacterized protein</fullName>
    </submittedName>
</protein>
<dbReference type="EMBL" id="CP020931">
    <property type="protein sequence ID" value="ARM83197.1"/>
    <property type="molecule type" value="Genomic_DNA"/>
</dbReference>
<sequence>MIGKQADVNLHIIMSKRSDKVTPAPTTKEEQTPDG</sequence>
<reference evidence="2 3" key="1">
    <citation type="submission" date="2017-04" db="EMBL/GenBank/DDBJ databases">
        <title>Genome Sequence of Marinobacter salarius strain SMR5 Isolated from a culture of the Diatom Skeletonema marinoi.</title>
        <authorList>
            <person name="Topel M."/>
            <person name="Pinder M.I.M."/>
            <person name="Johansson O.N."/>
            <person name="Kourtchenko O."/>
            <person name="Godhe A."/>
            <person name="Clarke A.K."/>
        </authorList>
    </citation>
    <scope>NUCLEOTIDE SEQUENCE [LARGE SCALE GENOMIC DNA]</scope>
    <source>
        <strain evidence="2 3">SMR5</strain>
    </source>
</reference>
<proteinExistence type="predicted"/>
<name>A0A1W6K714_9GAMM</name>